<keyword evidence="2" id="KW-1185">Reference proteome</keyword>
<accession>A0A0S4LJY2</accession>
<reference evidence="1 2" key="1">
    <citation type="submission" date="2015-10" db="EMBL/GenBank/DDBJ databases">
        <authorList>
            <person name="Gilbert D.G."/>
        </authorList>
    </citation>
    <scope>NUCLEOTIDE SEQUENCE [LARGE SCALE GENOMIC DNA]</scope>
    <source>
        <strain evidence="1">COMA1</strain>
    </source>
</reference>
<evidence type="ECO:0000313" key="2">
    <source>
        <dbReference type="Proteomes" id="UP000199032"/>
    </source>
</evidence>
<proteinExistence type="predicted"/>
<evidence type="ECO:0000313" key="1">
    <source>
        <dbReference type="EMBL" id="CUS37225.1"/>
    </source>
</evidence>
<dbReference type="OrthoDB" id="9777321at2"/>
<gene>
    <name evidence="1" type="ORF">COMA1_30474</name>
</gene>
<organism evidence="1 2">
    <name type="scientific">Candidatus Nitrospira nitrosa</name>
    <dbReference type="NCBI Taxonomy" id="1742972"/>
    <lineage>
        <taxon>Bacteria</taxon>
        <taxon>Pseudomonadati</taxon>
        <taxon>Nitrospirota</taxon>
        <taxon>Nitrospiria</taxon>
        <taxon>Nitrospirales</taxon>
        <taxon>Nitrospiraceae</taxon>
        <taxon>Nitrospira</taxon>
    </lineage>
</organism>
<dbReference type="AlphaFoldDB" id="A0A0S4LJY2"/>
<dbReference type="RefSeq" id="WP_090749719.1">
    <property type="nucleotide sequence ID" value="NZ_CZQA01000009.1"/>
</dbReference>
<sequence>MFVTGLASYMTRAGLPELRLAAFLLAVILPVSAPQLSGAAPGGKTEVLPVEKAAPAAVVIEAAGTELELRRQMRTRNSVAELASGTVRFSLAPTGSYGFIAPKQLGMALVTQSPDLMLERVSSSSGSYEIHKLGDGSGLLVGFVGSEVVAQIKPSERPKSVRLFLYSNPFSNATTIAAVPLTKLMVDQMPRRIDSRQTDGPVLLEMDLQGTANRKAPSQ</sequence>
<dbReference type="EMBL" id="CZQA01000009">
    <property type="protein sequence ID" value="CUS37225.1"/>
    <property type="molecule type" value="Genomic_DNA"/>
</dbReference>
<dbReference type="Proteomes" id="UP000199032">
    <property type="component" value="Unassembled WGS sequence"/>
</dbReference>
<name>A0A0S4LJY2_9BACT</name>
<dbReference type="STRING" id="1742972.COMA1_30474"/>
<protein>
    <submittedName>
        <fullName evidence="1">Uncharacterized protein</fullName>
    </submittedName>
</protein>